<dbReference type="Pfam" id="PF13456">
    <property type="entry name" value="RVT_3"/>
    <property type="match status" value="1"/>
</dbReference>
<accession>A0A6L2ML78</accession>
<dbReference type="Gene3D" id="3.30.420.10">
    <property type="entry name" value="Ribonuclease H-like superfamily/Ribonuclease H"/>
    <property type="match status" value="1"/>
</dbReference>
<comment type="caution">
    <text evidence="3">The sequence shown here is derived from an EMBL/GenBank/DDBJ whole genome shotgun (WGS) entry which is preliminary data.</text>
</comment>
<dbReference type="InterPro" id="IPR002156">
    <property type="entry name" value="RNaseH_domain"/>
</dbReference>
<gene>
    <name evidence="3" type="ORF">Tci_045490</name>
</gene>
<dbReference type="PROSITE" id="PS50879">
    <property type="entry name" value="RNASE_H_1"/>
    <property type="match status" value="1"/>
</dbReference>
<reference evidence="3" key="1">
    <citation type="journal article" date="2019" name="Sci. Rep.">
        <title>Draft genome of Tanacetum cinerariifolium, the natural source of mosquito coil.</title>
        <authorList>
            <person name="Yamashiro T."/>
            <person name="Shiraishi A."/>
            <person name="Satake H."/>
            <person name="Nakayama K."/>
        </authorList>
    </citation>
    <scope>NUCLEOTIDE SEQUENCE</scope>
</reference>
<feature type="region of interest" description="Disordered" evidence="1">
    <location>
        <begin position="42"/>
        <end position="73"/>
    </location>
</feature>
<name>A0A6L2ML78_TANCI</name>
<organism evidence="3">
    <name type="scientific">Tanacetum cinerariifolium</name>
    <name type="common">Dalmatian daisy</name>
    <name type="synonym">Chrysanthemum cinerariifolium</name>
    <dbReference type="NCBI Taxonomy" id="118510"/>
    <lineage>
        <taxon>Eukaryota</taxon>
        <taxon>Viridiplantae</taxon>
        <taxon>Streptophyta</taxon>
        <taxon>Embryophyta</taxon>
        <taxon>Tracheophyta</taxon>
        <taxon>Spermatophyta</taxon>
        <taxon>Magnoliopsida</taxon>
        <taxon>eudicotyledons</taxon>
        <taxon>Gunneridae</taxon>
        <taxon>Pentapetalae</taxon>
        <taxon>asterids</taxon>
        <taxon>campanulids</taxon>
        <taxon>Asterales</taxon>
        <taxon>Asteraceae</taxon>
        <taxon>Asteroideae</taxon>
        <taxon>Anthemideae</taxon>
        <taxon>Anthemidinae</taxon>
        <taxon>Tanacetum</taxon>
    </lineage>
</organism>
<dbReference type="GO" id="GO:0004523">
    <property type="term" value="F:RNA-DNA hybrid ribonuclease activity"/>
    <property type="evidence" value="ECO:0007669"/>
    <property type="project" value="InterPro"/>
</dbReference>
<keyword evidence="3" id="KW-0548">Nucleotidyltransferase</keyword>
<feature type="domain" description="RNase H type-1" evidence="2">
    <location>
        <begin position="71"/>
        <end position="199"/>
    </location>
</feature>
<evidence type="ECO:0000259" key="2">
    <source>
        <dbReference type="PROSITE" id="PS50879"/>
    </source>
</evidence>
<dbReference type="GO" id="GO:0003676">
    <property type="term" value="F:nucleic acid binding"/>
    <property type="evidence" value="ECO:0007669"/>
    <property type="project" value="InterPro"/>
</dbReference>
<sequence length="199" mass="23457">MLRKKCSLISRKLLMGFEQQYETQSKEMFFWQRRRNILRTPHHQARNKGMSFESKEEGAKDEEAKRKEPEPEKAWKLFTDEASSSDGSRVGLILVSPKGKEYTYAIRFEFKTTNNEAKYEALLEGLRIAKEIRVQELTIFIDSQLVANQVNRLFEARQTVTKQYLEKAKEFLANFPLSINNNHITDRNKKLKRGDDEEF</sequence>
<keyword evidence="3" id="KW-0808">Transferase</keyword>
<evidence type="ECO:0000256" key="1">
    <source>
        <dbReference type="SAM" id="MobiDB-lite"/>
    </source>
</evidence>
<dbReference type="InterPro" id="IPR012337">
    <property type="entry name" value="RNaseH-like_sf"/>
</dbReference>
<dbReference type="PANTHER" id="PTHR48475">
    <property type="entry name" value="RIBONUCLEASE H"/>
    <property type="match status" value="1"/>
</dbReference>
<dbReference type="InterPro" id="IPR036397">
    <property type="entry name" value="RNaseH_sf"/>
</dbReference>
<proteinExistence type="predicted"/>
<evidence type="ECO:0000313" key="3">
    <source>
        <dbReference type="EMBL" id="GEU73512.1"/>
    </source>
</evidence>
<protein>
    <submittedName>
        <fullName evidence="3">Reverse transcriptase domain-containing protein</fullName>
    </submittedName>
</protein>
<dbReference type="EMBL" id="BKCJ010006702">
    <property type="protein sequence ID" value="GEU73512.1"/>
    <property type="molecule type" value="Genomic_DNA"/>
</dbReference>
<feature type="compositionally biased region" description="Basic and acidic residues" evidence="1">
    <location>
        <begin position="53"/>
        <end position="73"/>
    </location>
</feature>
<dbReference type="GO" id="GO:0003964">
    <property type="term" value="F:RNA-directed DNA polymerase activity"/>
    <property type="evidence" value="ECO:0007669"/>
    <property type="project" value="UniProtKB-KW"/>
</dbReference>
<dbReference type="SUPFAM" id="SSF53098">
    <property type="entry name" value="Ribonuclease H-like"/>
    <property type="match status" value="1"/>
</dbReference>
<dbReference type="PANTHER" id="PTHR48475:SF2">
    <property type="entry name" value="RIBONUCLEASE H"/>
    <property type="match status" value="1"/>
</dbReference>
<keyword evidence="3" id="KW-0695">RNA-directed DNA polymerase</keyword>
<dbReference type="AlphaFoldDB" id="A0A6L2ML78"/>
<dbReference type="CDD" id="cd09279">
    <property type="entry name" value="RNase_HI_like"/>
    <property type="match status" value="1"/>
</dbReference>